<dbReference type="InterPro" id="IPR023631">
    <property type="entry name" value="Amidase_dom"/>
</dbReference>
<dbReference type="SUPFAM" id="SSF75304">
    <property type="entry name" value="Amidase signature (AS) enzymes"/>
    <property type="match status" value="1"/>
</dbReference>
<evidence type="ECO:0000256" key="4">
    <source>
        <dbReference type="ARBA" id="ARBA00022801"/>
    </source>
</evidence>
<evidence type="ECO:0000256" key="6">
    <source>
        <dbReference type="PIRSR" id="PIRSR001221-2"/>
    </source>
</evidence>
<keyword evidence="9" id="KW-1185">Reference proteome</keyword>
<feature type="binding site" evidence="6">
    <location>
        <position position="179"/>
    </location>
    <ligand>
        <name>substrate</name>
    </ligand>
</feature>
<comment type="similarity">
    <text evidence="2">Belongs to the amidase family.</text>
</comment>
<evidence type="ECO:0000256" key="5">
    <source>
        <dbReference type="PIRSR" id="PIRSR001221-1"/>
    </source>
</evidence>
<proteinExistence type="inferred from homology"/>
<organism evidence="8 9">
    <name type="scientific">Rhizopogon vinicolor AM-OR11-026</name>
    <dbReference type="NCBI Taxonomy" id="1314800"/>
    <lineage>
        <taxon>Eukaryota</taxon>
        <taxon>Fungi</taxon>
        <taxon>Dikarya</taxon>
        <taxon>Basidiomycota</taxon>
        <taxon>Agaricomycotina</taxon>
        <taxon>Agaricomycetes</taxon>
        <taxon>Agaricomycetidae</taxon>
        <taxon>Boletales</taxon>
        <taxon>Suillineae</taxon>
        <taxon>Rhizopogonaceae</taxon>
        <taxon>Rhizopogon</taxon>
    </lineage>
</organism>
<dbReference type="PANTHER" id="PTHR46072">
    <property type="entry name" value="AMIDASE-RELATED-RELATED"/>
    <property type="match status" value="1"/>
</dbReference>
<dbReference type="AlphaFoldDB" id="A0A1B7NDU1"/>
<dbReference type="PROSITE" id="PS00571">
    <property type="entry name" value="AMIDASES"/>
    <property type="match status" value="1"/>
</dbReference>
<protein>
    <recommendedName>
        <fullName evidence="3">amidase</fullName>
        <ecNumber evidence="3">3.5.1.4</ecNumber>
    </recommendedName>
</protein>
<accession>A0A1B7NDU1</accession>
<evidence type="ECO:0000256" key="3">
    <source>
        <dbReference type="ARBA" id="ARBA00012922"/>
    </source>
</evidence>
<feature type="active site" description="Charge relay system" evidence="5">
    <location>
        <position position="129"/>
    </location>
</feature>
<dbReference type="OrthoDB" id="6428749at2759"/>
<evidence type="ECO:0000259" key="7">
    <source>
        <dbReference type="Pfam" id="PF01425"/>
    </source>
</evidence>
<dbReference type="InterPro" id="IPR020556">
    <property type="entry name" value="Amidase_CS"/>
</dbReference>
<dbReference type="Gene3D" id="3.90.1300.10">
    <property type="entry name" value="Amidase signature (AS) domain"/>
    <property type="match status" value="1"/>
</dbReference>
<comment type="catalytic activity">
    <reaction evidence="1">
        <text>a monocarboxylic acid amide + H2O = a monocarboxylate + NH4(+)</text>
        <dbReference type="Rhea" id="RHEA:12020"/>
        <dbReference type="ChEBI" id="CHEBI:15377"/>
        <dbReference type="ChEBI" id="CHEBI:28938"/>
        <dbReference type="ChEBI" id="CHEBI:35757"/>
        <dbReference type="ChEBI" id="CHEBI:83628"/>
        <dbReference type="EC" id="3.5.1.4"/>
    </reaction>
</comment>
<keyword evidence="4" id="KW-0378">Hydrolase</keyword>
<feature type="binding site" evidence="6">
    <location>
        <position position="205"/>
    </location>
    <ligand>
        <name>substrate</name>
    </ligand>
</feature>
<feature type="active site" description="Acyl-ester intermediate" evidence="5">
    <location>
        <position position="229"/>
    </location>
</feature>
<dbReference type="Proteomes" id="UP000092154">
    <property type="component" value="Unassembled WGS sequence"/>
</dbReference>
<feature type="active site" description="Charge relay system" evidence="5">
    <location>
        <position position="205"/>
    </location>
</feature>
<evidence type="ECO:0000313" key="9">
    <source>
        <dbReference type="Proteomes" id="UP000092154"/>
    </source>
</evidence>
<gene>
    <name evidence="8" type="ORF">K503DRAFT_732402</name>
</gene>
<dbReference type="InParanoid" id="A0A1B7NDU1"/>
<dbReference type="InterPro" id="IPR036928">
    <property type="entry name" value="AS_sf"/>
</dbReference>
<dbReference type="EMBL" id="KV448145">
    <property type="protein sequence ID" value="OAX43009.1"/>
    <property type="molecule type" value="Genomic_DNA"/>
</dbReference>
<name>A0A1B7NDU1_9AGAM</name>
<dbReference type="STRING" id="1314800.A0A1B7NDU1"/>
<feature type="domain" description="Amidase" evidence="7">
    <location>
        <begin position="73"/>
        <end position="535"/>
    </location>
</feature>
<reference evidence="8 9" key="1">
    <citation type="submission" date="2016-06" db="EMBL/GenBank/DDBJ databases">
        <title>Comparative genomics of the ectomycorrhizal sister species Rhizopogon vinicolor and Rhizopogon vesiculosus (Basidiomycota: Boletales) reveals a divergence of the mating type B locus.</title>
        <authorList>
            <consortium name="DOE Joint Genome Institute"/>
            <person name="Mujic A.B."/>
            <person name="Kuo A."/>
            <person name="Tritt A."/>
            <person name="Lipzen A."/>
            <person name="Chen C."/>
            <person name="Johnson J."/>
            <person name="Sharma A."/>
            <person name="Barry K."/>
            <person name="Grigoriev I.V."/>
            <person name="Spatafora J.W."/>
        </authorList>
    </citation>
    <scope>NUCLEOTIDE SEQUENCE [LARGE SCALE GENOMIC DNA]</scope>
    <source>
        <strain evidence="8 9">AM-OR11-026</strain>
    </source>
</reference>
<dbReference type="Pfam" id="PF01425">
    <property type="entry name" value="Amidase"/>
    <property type="match status" value="1"/>
</dbReference>
<evidence type="ECO:0000313" key="8">
    <source>
        <dbReference type="EMBL" id="OAX43009.1"/>
    </source>
</evidence>
<sequence>MVALVNAVAARKQEDREAKLSAYREWRISVPDGPIDLSQYPLSKLTETERAIVQCDATLIVELIRKRVYTAEDVLTAFVKVAIVAQDITNCLSEVCIEEAFVRARELDQHLEKTGKVVGPLHGLPVSIKDHIKIKGLDTSSGYLGWAYKNIADSDALVVKILRNAGAILYVKTQNPQTLLSLETDNNVFGRTVNPFNRNLTPGGSSGGEGALIACHGSPMGVGTDIGGSIRIPAAHCGLYGLKASVARLPHSGLLGSHDGMDAIVGCVGPLATSARDLELFCRVMLDAKPWLDEPALLEMPWKRAVESEQSLPGKLAIAVLFDDGVVAPHPPIMKALKQYKDALVHAGHDVIEWKAVDHQNGWDLIVKLYLLDGGAEYHETIRAGEEFEVPQTEWMLEHAQRRDPYTPAKIFKLNSEREAFRSKALAHWNATSQFTVSGRPVDAILCPVAPTLAPPHNTTRWWGYTSHWNLLDLPAVVFPVDRFKATESAIYSPLPSSRNDVENFIHDQWDPATYDNAPICLQLVGRRHNEEKLLAMLNVLEKAFRDNSL</sequence>
<dbReference type="PIRSF" id="PIRSF001221">
    <property type="entry name" value="Amidase_fungi"/>
    <property type="match status" value="1"/>
</dbReference>
<dbReference type="GO" id="GO:0004040">
    <property type="term" value="F:amidase activity"/>
    <property type="evidence" value="ECO:0007669"/>
    <property type="project" value="UniProtKB-EC"/>
</dbReference>
<evidence type="ECO:0000256" key="2">
    <source>
        <dbReference type="ARBA" id="ARBA00009199"/>
    </source>
</evidence>
<dbReference type="EC" id="3.5.1.4" evidence="3"/>
<evidence type="ECO:0000256" key="1">
    <source>
        <dbReference type="ARBA" id="ARBA00001311"/>
    </source>
</evidence>
<feature type="binding site" evidence="6">
    <location>
        <begin position="226"/>
        <end position="229"/>
    </location>
    <ligand>
        <name>substrate</name>
    </ligand>
</feature>